<keyword evidence="4" id="KW-0378">Hydrolase</keyword>
<dbReference type="EMBL" id="CP030104">
    <property type="protein sequence ID" value="AWX43531.1"/>
    <property type="molecule type" value="Genomic_DNA"/>
</dbReference>
<evidence type="ECO:0000313" key="4">
    <source>
        <dbReference type="EMBL" id="AWX43531.1"/>
    </source>
</evidence>
<feature type="chain" id="PRO_5016413762" evidence="2">
    <location>
        <begin position="27"/>
        <end position="284"/>
    </location>
</feature>
<evidence type="ECO:0000313" key="5">
    <source>
        <dbReference type="Proteomes" id="UP000248536"/>
    </source>
</evidence>
<dbReference type="EC" id="3.2.1.73" evidence="4"/>
<gene>
    <name evidence="4" type="ORF">HME9304_00520</name>
</gene>
<dbReference type="PANTHER" id="PTHR10963">
    <property type="entry name" value="GLYCOSYL HYDROLASE-RELATED"/>
    <property type="match status" value="1"/>
</dbReference>
<dbReference type="Gene3D" id="2.60.120.200">
    <property type="match status" value="1"/>
</dbReference>
<evidence type="ECO:0000259" key="3">
    <source>
        <dbReference type="PROSITE" id="PS51762"/>
    </source>
</evidence>
<dbReference type="AlphaFoldDB" id="A0A2Z4LNU4"/>
<dbReference type="InterPro" id="IPR013320">
    <property type="entry name" value="ConA-like_dom_sf"/>
</dbReference>
<keyword evidence="4" id="KW-0326">Glycosidase</keyword>
<protein>
    <submittedName>
        <fullName evidence="4">Licheninase</fullName>
        <ecNumber evidence="4">3.2.1.73</ecNumber>
    </submittedName>
</protein>
<organism evidence="4 5">
    <name type="scientific">Flagellimonas maritima</name>
    <dbReference type="NCBI Taxonomy" id="1383885"/>
    <lineage>
        <taxon>Bacteria</taxon>
        <taxon>Pseudomonadati</taxon>
        <taxon>Bacteroidota</taxon>
        <taxon>Flavobacteriia</taxon>
        <taxon>Flavobacteriales</taxon>
        <taxon>Flavobacteriaceae</taxon>
        <taxon>Flagellimonas</taxon>
    </lineage>
</organism>
<dbReference type="PROSITE" id="PS51762">
    <property type="entry name" value="GH16_2"/>
    <property type="match status" value="1"/>
</dbReference>
<dbReference type="InterPro" id="IPR000757">
    <property type="entry name" value="Beta-glucanase-like"/>
</dbReference>
<comment type="similarity">
    <text evidence="1">Belongs to the glycosyl hydrolase 16 family.</text>
</comment>
<sequence>MKYIQIKTIQSVALVCLGVMAMSVISGCETDETQTVATFTNLVLEENFDTDGAPNEQIWGFDIGNGPGGDGWGNQELQYYTDRSDNVRIENGVLLITAREESFEGSQYTSARLITKDKFEQQYGRFEARIRLPFGQGIWPAFWMLGADIDENPWPGAGEIDIMEYRGQDPSILIGSVHGPRYSGGDAISKEFTLENDRFDTGFHIFGIEWGPNFVNFYVDDVLYNQITPEDVDEETDGEGVWVFDKPFFILMNLAVGGTFVGSPNAETEFPQTMIVDYVRVYEN</sequence>
<dbReference type="SUPFAM" id="SSF49899">
    <property type="entry name" value="Concanavalin A-like lectins/glucanases"/>
    <property type="match status" value="1"/>
</dbReference>
<keyword evidence="2" id="KW-0732">Signal</keyword>
<proteinExistence type="inferred from homology"/>
<dbReference type="PANTHER" id="PTHR10963:SF55">
    <property type="entry name" value="GLYCOSIDE HYDROLASE FAMILY 16 PROTEIN"/>
    <property type="match status" value="1"/>
</dbReference>
<dbReference type="Proteomes" id="UP000248536">
    <property type="component" value="Chromosome"/>
</dbReference>
<dbReference type="GO" id="GO:0005975">
    <property type="term" value="P:carbohydrate metabolic process"/>
    <property type="evidence" value="ECO:0007669"/>
    <property type="project" value="InterPro"/>
</dbReference>
<reference evidence="4 5" key="1">
    <citation type="submission" date="2018-06" db="EMBL/GenBank/DDBJ databases">
        <title>Spongiibacterium sp. HME9304 Genome sequencing and assembly.</title>
        <authorList>
            <person name="Kang H."/>
            <person name="Kim H."/>
            <person name="Joh K."/>
        </authorList>
    </citation>
    <scope>NUCLEOTIDE SEQUENCE [LARGE SCALE GENOMIC DNA]</scope>
    <source>
        <strain evidence="4 5">HME9304</strain>
    </source>
</reference>
<feature type="signal peptide" evidence="2">
    <location>
        <begin position="1"/>
        <end position="26"/>
    </location>
</feature>
<keyword evidence="5" id="KW-1185">Reference proteome</keyword>
<accession>A0A2Z4LNU4</accession>
<evidence type="ECO:0000256" key="2">
    <source>
        <dbReference type="SAM" id="SignalP"/>
    </source>
</evidence>
<dbReference type="RefSeq" id="WP_313789989.1">
    <property type="nucleotide sequence ID" value="NZ_CP030104.1"/>
</dbReference>
<dbReference type="CDD" id="cd08023">
    <property type="entry name" value="GH16_laminarinase_like"/>
    <property type="match status" value="1"/>
</dbReference>
<evidence type="ECO:0000256" key="1">
    <source>
        <dbReference type="ARBA" id="ARBA00006865"/>
    </source>
</evidence>
<dbReference type="InterPro" id="IPR050546">
    <property type="entry name" value="Glycosyl_Hydrlase_16"/>
</dbReference>
<dbReference type="GO" id="GO:0042972">
    <property type="term" value="F:licheninase activity"/>
    <property type="evidence" value="ECO:0007669"/>
    <property type="project" value="UniProtKB-EC"/>
</dbReference>
<name>A0A2Z4LNU4_9FLAO</name>
<dbReference type="PROSITE" id="PS51257">
    <property type="entry name" value="PROKAR_LIPOPROTEIN"/>
    <property type="match status" value="1"/>
</dbReference>
<dbReference type="Pfam" id="PF00722">
    <property type="entry name" value="Glyco_hydro_16"/>
    <property type="match status" value="1"/>
</dbReference>
<dbReference type="KEGG" id="spon:HME9304_00520"/>
<feature type="domain" description="GH16" evidence="3">
    <location>
        <begin position="48"/>
        <end position="284"/>
    </location>
</feature>